<dbReference type="Proteomes" id="UP001063816">
    <property type="component" value="Unassembled WGS sequence"/>
</dbReference>
<proteinExistence type="predicted"/>
<keyword evidence="2" id="KW-1185">Reference proteome</keyword>
<protein>
    <submittedName>
        <fullName evidence="1">Uncharacterized protein</fullName>
    </submittedName>
</protein>
<dbReference type="AlphaFoldDB" id="A0A9J6PZ82"/>
<sequence>MKELTLTEMESVTGAGILSLPCALTSFTIQSAFGLVKAGVEVGFSTALTVMDGAFDIVGNLFGNSPFDSKGIIDDHVNELTYSISGIWSNFVAEAATDWGKFNYALQK</sequence>
<dbReference type="EMBL" id="JAMGZK010000035">
    <property type="protein sequence ID" value="MCU6663139.1"/>
    <property type="molecule type" value="Genomic_DNA"/>
</dbReference>
<accession>A0A9J6PZ82</accession>
<reference evidence="1" key="1">
    <citation type="submission" date="2022-05" db="EMBL/GenBank/DDBJ databases">
        <title>Description of a novel species of Leclercia; Leclercia tamurae and the Proposal for a Novel Genus Silvania gen. nov. Containing Two Novel Species Silvania hatchlandensis sp. nov. and Silvania confinis sp. nov. Isolated from the Rhizosphere of Oak.</title>
        <authorList>
            <person name="Maddock D.W."/>
            <person name="Brady C.L."/>
            <person name="Denman S."/>
            <person name="Arnold D."/>
        </authorList>
    </citation>
    <scope>NUCLEOTIDE SEQUENCE</scope>
    <source>
        <strain evidence="1">H19S6</strain>
    </source>
</reference>
<name>A0A9J6PZ82_9ENTR</name>
<dbReference type="RefSeq" id="WP_271280917.1">
    <property type="nucleotide sequence ID" value="NZ_JAMGZK010000035.1"/>
</dbReference>
<evidence type="ECO:0000313" key="1">
    <source>
        <dbReference type="EMBL" id="MCU6663139.1"/>
    </source>
</evidence>
<organism evidence="1 2">
    <name type="scientific">Silvania hatchlandensis</name>
    <dbReference type="NCBI Taxonomy" id="2926469"/>
    <lineage>
        <taxon>Bacteria</taxon>
        <taxon>Pseudomonadati</taxon>
        <taxon>Pseudomonadota</taxon>
        <taxon>Gammaproteobacteria</taxon>
        <taxon>Enterobacterales</taxon>
        <taxon>Enterobacteriaceae</taxon>
        <taxon>Silvania</taxon>
    </lineage>
</organism>
<gene>
    <name evidence="1" type="ORF">M8014_02120</name>
</gene>
<evidence type="ECO:0000313" key="2">
    <source>
        <dbReference type="Proteomes" id="UP001063816"/>
    </source>
</evidence>
<comment type="caution">
    <text evidence="1">The sequence shown here is derived from an EMBL/GenBank/DDBJ whole genome shotgun (WGS) entry which is preliminary data.</text>
</comment>